<keyword evidence="1" id="KW-1133">Transmembrane helix</keyword>
<protein>
    <submittedName>
        <fullName evidence="2">Uncharacterized protein</fullName>
    </submittedName>
</protein>
<gene>
    <name evidence="2" type="ORF">DPMN_052372</name>
</gene>
<reference evidence="2" key="1">
    <citation type="journal article" date="2019" name="bioRxiv">
        <title>The Genome of the Zebra Mussel, Dreissena polymorpha: A Resource for Invasive Species Research.</title>
        <authorList>
            <person name="McCartney M.A."/>
            <person name="Auch B."/>
            <person name="Kono T."/>
            <person name="Mallez S."/>
            <person name="Zhang Y."/>
            <person name="Obille A."/>
            <person name="Becker A."/>
            <person name="Abrahante J.E."/>
            <person name="Garbe J."/>
            <person name="Badalamenti J.P."/>
            <person name="Herman A."/>
            <person name="Mangelson H."/>
            <person name="Liachko I."/>
            <person name="Sullivan S."/>
            <person name="Sone E.D."/>
            <person name="Koren S."/>
            <person name="Silverstein K.A.T."/>
            <person name="Beckman K.B."/>
            <person name="Gohl D.M."/>
        </authorList>
    </citation>
    <scope>NUCLEOTIDE SEQUENCE</scope>
    <source>
        <strain evidence="2">Duluth1</strain>
        <tissue evidence="2">Whole animal</tissue>
    </source>
</reference>
<dbReference type="Proteomes" id="UP000828390">
    <property type="component" value="Unassembled WGS sequence"/>
</dbReference>
<reference evidence="2" key="2">
    <citation type="submission" date="2020-11" db="EMBL/GenBank/DDBJ databases">
        <authorList>
            <person name="McCartney M.A."/>
            <person name="Auch B."/>
            <person name="Kono T."/>
            <person name="Mallez S."/>
            <person name="Becker A."/>
            <person name="Gohl D.M."/>
            <person name="Silverstein K.A.T."/>
            <person name="Koren S."/>
            <person name="Bechman K.B."/>
            <person name="Herman A."/>
            <person name="Abrahante J.E."/>
            <person name="Garbe J."/>
        </authorList>
    </citation>
    <scope>NUCLEOTIDE SEQUENCE</scope>
    <source>
        <strain evidence="2">Duluth1</strain>
        <tissue evidence="2">Whole animal</tissue>
    </source>
</reference>
<evidence type="ECO:0000313" key="3">
    <source>
        <dbReference type="Proteomes" id="UP000828390"/>
    </source>
</evidence>
<evidence type="ECO:0000256" key="1">
    <source>
        <dbReference type="SAM" id="Phobius"/>
    </source>
</evidence>
<keyword evidence="1" id="KW-0472">Membrane</keyword>
<accession>A0A9D4HPT8</accession>
<comment type="caution">
    <text evidence="2">The sequence shown here is derived from an EMBL/GenBank/DDBJ whole genome shotgun (WGS) entry which is preliminary data.</text>
</comment>
<evidence type="ECO:0000313" key="2">
    <source>
        <dbReference type="EMBL" id="KAH3726505.1"/>
    </source>
</evidence>
<keyword evidence="1" id="KW-0812">Transmembrane</keyword>
<dbReference type="EMBL" id="JAIWYP010000012">
    <property type="protein sequence ID" value="KAH3726505.1"/>
    <property type="molecule type" value="Genomic_DNA"/>
</dbReference>
<sequence length="85" mass="9313">MNVFGFGYALVAFAVMGFIPMIAADSNLMSSKNWTEENIVSLFRSHGENFCAQTDVCGNNRSTKANVVNDSELTSCCDGLFYLLI</sequence>
<name>A0A9D4HPT8_DREPO</name>
<organism evidence="2 3">
    <name type="scientific">Dreissena polymorpha</name>
    <name type="common">Zebra mussel</name>
    <name type="synonym">Mytilus polymorpha</name>
    <dbReference type="NCBI Taxonomy" id="45954"/>
    <lineage>
        <taxon>Eukaryota</taxon>
        <taxon>Metazoa</taxon>
        <taxon>Spiralia</taxon>
        <taxon>Lophotrochozoa</taxon>
        <taxon>Mollusca</taxon>
        <taxon>Bivalvia</taxon>
        <taxon>Autobranchia</taxon>
        <taxon>Heteroconchia</taxon>
        <taxon>Euheterodonta</taxon>
        <taxon>Imparidentia</taxon>
        <taxon>Neoheterodontei</taxon>
        <taxon>Myida</taxon>
        <taxon>Dreissenoidea</taxon>
        <taxon>Dreissenidae</taxon>
        <taxon>Dreissena</taxon>
    </lineage>
</organism>
<keyword evidence="3" id="KW-1185">Reference proteome</keyword>
<feature type="transmembrane region" description="Helical" evidence="1">
    <location>
        <begin position="6"/>
        <end position="24"/>
    </location>
</feature>
<dbReference type="AlphaFoldDB" id="A0A9D4HPT8"/>
<proteinExistence type="predicted"/>